<dbReference type="Gene3D" id="3.40.30.10">
    <property type="entry name" value="Glutaredoxin"/>
    <property type="match status" value="1"/>
</dbReference>
<proteinExistence type="predicted"/>
<accession>A0A4S8LZR1</accession>
<feature type="domain" description="GST N-terminal" evidence="1">
    <location>
        <begin position="13"/>
        <end position="108"/>
    </location>
</feature>
<dbReference type="GO" id="GO:0005737">
    <property type="term" value="C:cytoplasm"/>
    <property type="evidence" value="ECO:0007669"/>
    <property type="project" value="TreeGrafter"/>
</dbReference>
<protein>
    <recommendedName>
        <fullName evidence="1">GST N-terminal domain-containing protein</fullName>
    </recommendedName>
</protein>
<dbReference type="SUPFAM" id="SSF47616">
    <property type="entry name" value="GST C-terminal domain-like"/>
    <property type="match status" value="1"/>
</dbReference>
<dbReference type="EMBL" id="ML179205">
    <property type="protein sequence ID" value="THU95236.1"/>
    <property type="molecule type" value="Genomic_DNA"/>
</dbReference>
<dbReference type="InterPro" id="IPR036249">
    <property type="entry name" value="Thioredoxin-like_sf"/>
</dbReference>
<evidence type="ECO:0000313" key="2">
    <source>
        <dbReference type="EMBL" id="THU95236.1"/>
    </source>
</evidence>
<keyword evidence="3" id="KW-1185">Reference proteome</keyword>
<dbReference type="Pfam" id="PF22041">
    <property type="entry name" value="GST_C_7"/>
    <property type="match status" value="1"/>
</dbReference>
<evidence type="ECO:0000259" key="1">
    <source>
        <dbReference type="PROSITE" id="PS50404"/>
    </source>
</evidence>
<dbReference type="Pfam" id="PF13409">
    <property type="entry name" value="GST_N_2"/>
    <property type="match status" value="1"/>
</dbReference>
<reference evidence="2 3" key="1">
    <citation type="journal article" date="2019" name="Nat. Ecol. Evol.">
        <title>Megaphylogeny resolves global patterns of mushroom evolution.</title>
        <authorList>
            <person name="Varga T."/>
            <person name="Krizsan K."/>
            <person name="Foldi C."/>
            <person name="Dima B."/>
            <person name="Sanchez-Garcia M."/>
            <person name="Sanchez-Ramirez S."/>
            <person name="Szollosi G.J."/>
            <person name="Szarkandi J.G."/>
            <person name="Papp V."/>
            <person name="Albert L."/>
            <person name="Andreopoulos W."/>
            <person name="Angelini C."/>
            <person name="Antonin V."/>
            <person name="Barry K.W."/>
            <person name="Bougher N.L."/>
            <person name="Buchanan P."/>
            <person name="Buyck B."/>
            <person name="Bense V."/>
            <person name="Catcheside P."/>
            <person name="Chovatia M."/>
            <person name="Cooper J."/>
            <person name="Damon W."/>
            <person name="Desjardin D."/>
            <person name="Finy P."/>
            <person name="Geml J."/>
            <person name="Haridas S."/>
            <person name="Hughes K."/>
            <person name="Justo A."/>
            <person name="Karasinski D."/>
            <person name="Kautmanova I."/>
            <person name="Kiss B."/>
            <person name="Kocsube S."/>
            <person name="Kotiranta H."/>
            <person name="LaButti K.M."/>
            <person name="Lechner B.E."/>
            <person name="Liimatainen K."/>
            <person name="Lipzen A."/>
            <person name="Lukacs Z."/>
            <person name="Mihaltcheva S."/>
            <person name="Morgado L.N."/>
            <person name="Niskanen T."/>
            <person name="Noordeloos M.E."/>
            <person name="Ohm R.A."/>
            <person name="Ortiz-Santana B."/>
            <person name="Ovrebo C."/>
            <person name="Racz N."/>
            <person name="Riley R."/>
            <person name="Savchenko A."/>
            <person name="Shiryaev A."/>
            <person name="Soop K."/>
            <person name="Spirin V."/>
            <person name="Szebenyi C."/>
            <person name="Tomsovsky M."/>
            <person name="Tulloss R.E."/>
            <person name="Uehling J."/>
            <person name="Grigoriev I.V."/>
            <person name="Vagvolgyi C."/>
            <person name="Papp T."/>
            <person name="Martin F.M."/>
            <person name="Miettinen O."/>
            <person name="Hibbett D.S."/>
            <person name="Nagy L.G."/>
        </authorList>
    </citation>
    <scope>NUCLEOTIDE SEQUENCE [LARGE SCALE GENOMIC DNA]</scope>
    <source>
        <strain evidence="2 3">CBS 962.96</strain>
    </source>
</reference>
<dbReference type="PROSITE" id="PS50404">
    <property type="entry name" value="GST_NTER"/>
    <property type="match status" value="1"/>
</dbReference>
<dbReference type="PANTHER" id="PTHR43968">
    <property type="match status" value="1"/>
</dbReference>
<name>A0A4S8LZR1_DENBC</name>
<organism evidence="2 3">
    <name type="scientific">Dendrothele bispora (strain CBS 962.96)</name>
    <dbReference type="NCBI Taxonomy" id="1314807"/>
    <lineage>
        <taxon>Eukaryota</taxon>
        <taxon>Fungi</taxon>
        <taxon>Dikarya</taxon>
        <taxon>Basidiomycota</taxon>
        <taxon>Agaricomycotina</taxon>
        <taxon>Agaricomycetes</taxon>
        <taxon>Agaricomycetidae</taxon>
        <taxon>Agaricales</taxon>
        <taxon>Agaricales incertae sedis</taxon>
        <taxon>Dendrothele</taxon>
    </lineage>
</organism>
<dbReference type="Proteomes" id="UP000297245">
    <property type="component" value="Unassembled WGS sequence"/>
</dbReference>
<dbReference type="PANTHER" id="PTHR43968:SF6">
    <property type="entry name" value="GLUTATHIONE S-TRANSFERASE OMEGA"/>
    <property type="match status" value="1"/>
</dbReference>
<dbReference type="SUPFAM" id="SSF52833">
    <property type="entry name" value="Thioredoxin-like"/>
    <property type="match status" value="1"/>
</dbReference>
<dbReference type="InterPro" id="IPR036282">
    <property type="entry name" value="Glutathione-S-Trfase_C_sf"/>
</dbReference>
<evidence type="ECO:0000313" key="3">
    <source>
        <dbReference type="Proteomes" id="UP000297245"/>
    </source>
</evidence>
<dbReference type="OrthoDB" id="4951845at2759"/>
<dbReference type="InterPro" id="IPR054416">
    <property type="entry name" value="GST_UstS-like_C"/>
</dbReference>
<dbReference type="InterPro" id="IPR004045">
    <property type="entry name" value="Glutathione_S-Trfase_N"/>
</dbReference>
<dbReference type="InterPro" id="IPR050983">
    <property type="entry name" value="GST_Omega/HSP26"/>
</dbReference>
<gene>
    <name evidence="2" type="ORF">K435DRAFT_829163</name>
</gene>
<dbReference type="Gene3D" id="1.20.1050.10">
    <property type="match status" value="1"/>
</dbReference>
<sequence>MSKEDSVITLYDVPSKLENRIWNPMPLKVRYCLKYKGLAYKTVWLEYPDIEPTFQKLGIPPDLKVPYRKPDGTPLYTVPAIYDPKTKSFIIDSLEIAEYLDRTYPDTPPLVPPGTHALMASFNGFINPNFAAALPFLVPRSAWILNPSSEQYFRRTREAGVFGGRKLEEVFPTGNDKMEQWEKMKDGLQPISDVLKKEPGPFVMGSSVSFADFALAGMIGWARIVLGNESEEWQDMSTWHEGVFGKALDNLKQYEN</sequence>
<dbReference type="AlphaFoldDB" id="A0A4S8LZR1"/>